<feature type="domain" description="Nucleotidyl transferase" evidence="1">
    <location>
        <begin position="2"/>
        <end position="156"/>
    </location>
</feature>
<sequence>MAGGGSRFAKAGYKDPKPLIPVFGEPMIQVVIENIAVPGAHFIFVVQKDHYNAYNRGARLQKMAPGCDIIQIDEITEVAACTILKAKKLIDSDVPLMTANSDQFLEWDAEEFVAAISRAGGGADGAVSTFIKDEPDVKWSYAKPDADGYITGIQEKKPISNITTTTTAIRRARSQLYLGHDGPELTITQGDLEQRAGHLWCHAKNMHALG</sequence>
<gene>
    <name evidence="2" type="ORF">HDU87_006882</name>
</gene>
<dbReference type="Proteomes" id="UP001212152">
    <property type="component" value="Unassembled WGS sequence"/>
</dbReference>
<dbReference type="InterPro" id="IPR005835">
    <property type="entry name" value="NTP_transferase_dom"/>
</dbReference>
<dbReference type="SUPFAM" id="SSF53448">
    <property type="entry name" value="Nucleotide-diphospho-sugar transferases"/>
    <property type="match status" value="1"/>
</dbReference>
<accession>A0AAD5XK43</accession>
<organism evidence="2 3">
    <name type="scientific">Geranomyces variabilis</name>
    <dbReference type="NCBI Taxonomy" id="109894"/>
    <lineage>
        <taxon>Eukaryota</taxon>
        <taxon>Fungi</taxon>
        <taxon>Fungi incertae sedis</taxon>
        <taxon>Chytridiomycota</taxon>
        <taxon>Chytridiomycota incertae sedis</taxon>
        <taxon>Chytridiomycetes</taxon>
        <taxon>Spizellomycetales</taxon>
        <taxon>Powellomycetaceae</taxon>
        <taxon>Geranomyces</taxon>
    </lineage>
</organism>
<dbReference type="EMBL" id="JADGJQ010000060">
    <property type="protein sequence ID" value="KAJ3174766.1"/>
    <property type="molecule type" value="Genomic_DNA"/>
</dbReference>
<proteinExistence type="predicted"/>
<evidence type="ECO:0000259" key="1">
    <source>
        <dbReference type="Pfam" id="PF00483"/>
    </source>
</evidence>
<evidence type="ECO:0000313" key="3">
    <source>
        <dbReference type="Proteomes" id="UP001212152"/>
    </source>
</evidence>
<dbReference type="InterPro" id="IPR029044">
    <property type="entry name" value="Nucleotide-diphossugar_trans"/>
</dbReference>
<reference evidence="2" key="1">
    <citation type="submission" date="2020-05" db="EMBL/GenBank/DDBJ databases">
        <title>Phylogenomic resolution of chytrid fungi.</title>
        <authorList>
            <person name="Stajich J.E."/>
            <person name="Amses K."/>
            <person name="Simmons R."/>
            <person name="Seto K."/>
            <person name="Myers J."/>
            <person name="Bonds A."/>
            <person name="Quandt C.A."/>
            <person name="Barry K."/>
            <person name="Liu P."/>
            <person name="Grigoriev I."/>
            <person name="Longcore J.E."/>
            <person name="James T.Y."/>
        </authorList>
    </citation>
    <scope>NUCLEOTIDE SEQUENCE</scope>
    <source>
        <strain evidence="2">JEL0379</strain>
    </source>
</reference>
<comment type="caution">
    <text evidence="2">The sequence shown here is derived from an EMBL/GenBank/DDBJ whole genome shotgun (WGS) entry which is preliminary data.</text>
</comment>
<dbReference type="Pfam" id="PF00483">
    <property type="entry name" value="NTP_transferase"/>
    <property type="match status" value="1"/>
</dbReference>
<keyword evidence="3" id="KW-1185">Reference proteome</keyword>
<dbReference type="AlphaFoldDB" id="A0AAD5XK43"/>
<evidence type="ECO:0000313" key="2">
    <source>
        <dbReference type="EMBL" id="KAJ3174766.1"/>
    </source>
</evidence>
<dbReference type="Gene3D" id="3.90.550.10">
    <property type="entry name" value="Spore Coat Polysaccharide Biosynthesis Protein SpsA, Chain A"/>
    <property type="match status" value="1"/>
</dbReference>
<protein>
    <recommendedName>
        <fullName evidence="1">Nucleotidyl transferase domain-containing protein</fullName>
    </recommendedName>
</protein>
<name>A0AAD5XK43_9FUNG</name>